<evidence type="ECO:0000313" key="1">
    <source>
        <dbReference type="EMBL" id="PZO54468.1"/>
    </source>
</evidence>
<dbReference type="AlphaFoldDB" id="A0A2W4ZHQ5"/>
<dbReference type="Gene3D" id="2.60.120.380">
    <property type="match status" value="1"/>
</dbReference>
<organism evidence="1 2">
    <name type="scientific">Phormidesmis priestleyi</name>
    <dbReference type="NCBI Taxonomy" id="268141"/>
    <lineage>
        <taxon>Bacteria</taxon>
        <taxon>Bacillati</taxon>
        <taxon>Cyanobacteriota</taxon>
        <taxon>Cyanophyceae</taxon>
        <taxon>Leptolyngbyales</taxon>
        <taxon>Leptolyngbyaceae</taxon>
        <taxon>Phormidesmis</taxon>
    </lineage>
</organism>
<proteinExistence type="predicted"/>
<dbReference type="Proteomes" id="UP000249794">
    <property type="component" value="Unassembled WGS sequence"/>
</dbReference>
<gene>
    <name evidence="1" type="ORF">DCF15_11725</name>
</gene>
<evidence type="ECO:0000313" key="2">
    <source>
        <dbReference type="Proteomes" id="UP000249794"/>
    </source>
</evidence>
<dbReference type="EMBL" id="QBMP01000114">
    <property type="protein sequence ID" value="PZO54468.1"/>
    <property type="molecule type" value="Genomic_DNA"/>
</dbReference>
<evidence type="ECO:0008006" key="3">
    <source>
        <dbReference type="Google" id="ProtNLM"/>
    </source>
</evidence>
<comment type="caution">
    <text evidence="1">The sequence shown here is derived from an EMBL/GenBank/DDBJ whole genome shotgun (WGS) entry which is preliminary data.</text>
</comment>
<sequence>MDLKKGQKSRWQAGLLGAAAIAIGPLMVLSTPLKALAETLPLTLTTALTNGGSVQVTGVTAGRYSLTQLAARDRHRKLCLGFGDEQPDYTFTLSEPMPQLQIALDSSGQDTTLLVQGPLGVSCNDNADRSTRDAAISGEDWSEGTYRVWVGSFNSGEQLDYTLRISNP</sequence>
<protein>
    <recommendedName>
        <fullName evidence="3">Peptidase S1</fullName>
    </recommendedName>
</protein>
<reference evidence="2" key="1">
    <citation type="submission" date="2018-04" db="EMBL/GenBank/DDBJ databases">
        <authorList>
            <person name="Cornet L."/>
        </authorList>
    </citation>
    <scope>NUCLEOTIDE SEQUENCE [LARGE SCALE GENOMIC DNA]</scope>
</reference>
<name>A0A2W4ZHQ5_9CYAN</name>
<accession>A0A2W4ZHQ5</accession>
<reference evidence="1 2" key="2">
    <citation type="submission" date="2018-06" db="EMBL/GenBank/DDBJ databases">
        <title>Metagenomic assembly of (sub)arctic Cyanobacteria and their associated microbiome from non-axenic cultures.</title>
        <authorList>
            <person name="Baurain D."/>
        </authorList>
    </citation>
    <scope>NUCLEOTIDE SEQUENCE [LARGE SCALE GENOMIC DNA]</scope>
    <source>
        <strain evidence="1">ULC027bin1</strain>
    </source>
</reference>